<name>A0A0C2NBJ3_THEKT</name>
<dbReference type="Proteomes" id="UP000031668">
    <property type="component" value="Unassembled WGS sequence"/>
</dbReference>
<evidence type="ECO:0000313" key="2">
    <source>
        <dbReference type="Proteomes" id="UP000031668"/>
    </source>
</evidence>
<dbReference type="EMBL" id="JWZT01001789">
    <property type="protein sequence ID" value="KII71332.1"/>
    <property type="molecule type" value="Genomic_DNA"/>
</dbReference>
<evidence type="ECO:0000313" key="1">
    <source>
        <dbReference type="EMBL" id="KII71332.1"/>
    </source>
</evidence>
<reference evidence="1 2" key="1">
    <citation type="journal article" date="2014" name="Genome Biol. Evol.">
        <title>The genome of the myxosporean Thelohanellus kitauei shows adaptations to nutrient acquisition within its fish host.</title>
        <authorList>
            <person name="Yang Y."/>
            <person name="Xiong J."/>
            <person name="Zhou Z."/>
            <person name="Huo F."/>
            <person name="Miao W."/>
            <person name="Ran C."/>
            <person name="Liu Y."/>
            <person name="Zhang J."/>
            <person name="Feng J."/>
            <person name="Wang M."/>
            <person name="Wang M."/>
            <person name="Wang L."/>
            <person name="Yao B."/>
        </authorList>
    </citation>
    <scope>NUCLEOTIDE SEQUENCE [LARGE SCALE GENOMIC DNA]</scope>
    <source>
        <strain evidence="1">Wuqing</strain>
    </source>
</reference>
<gene>
    <name evidence="1" type="ORF">RF11_05242</name>
</gene>
<accession>A0A0C2NBJ3</accession>
<proteinExistence type="predicted"/>
<protein>
    <submittedName>
        <fullName evidence="1">Uncharacterized protein</fullName>
    </submittedName>
</protein>
<dbReference type="AlphaFoldDB" id="A0A0C2NBJ3"/>
<sequence length="327" mass="38314">MHLHTLSVITTVGAKEMAGNINGYIPYWKKDKLESFYEQRLYNTVFSKTCLKISKNAIEYYGELRGKCLHVTYIIESENSFKDNFVLWISHLDRTELAYFQSIKKWTDDADIDFYENQFHRFYIIEQIVNVFVNHFTRQIYVVEICDLIAELVHIKAEEVDLEATRFTNSGKHKCPDHHHVDARRLLKHVKENAKIYDLYIYRIVASNGLSVNRNFQTVTCGPVLVRIVLEDGTPTVLEMHNFFIVALPFVPGTYCTIILELARPFLRFAGFTLTLLRRCLSLLHAFSLLNMYIHLTVKLHELIKRNMKLKIDDSVPNNLEFQGEWL</sequence>
<keyword evidence="2" id="KW-1185">Reference proteome</keyword>
<comment type="caution">
    <text evidence="1">The sequence shown here is derived from an EMBL/GenBank/DDBJ whole genome shotgun (WGS) entry which is preliminary data.</text>
</comment>
<organism evidence="1 2">
    <name type="scientific">Thelohanellus kitauei</name>
    <name type="common">Myxosporean</name>
    <dbReference type="NCBI Taxonomy" id="669202"/>
    <lineage>
        <taxon>Eukaryota</taxon>
        <taxon>Metazoa</taxon>
        <taxon>Cnidaria</taxon>
        <taxon>Myxozoa</taxon>
        <taxon>Myxosporea</taxon>
        <taxon>Bivalvulida</taxon>
        <taxon>Platysporina</taxon>
        <taxon>Myxobolidae</taxon>
        <taxon>Thelohanellus</taxon>
    </lineage>
</organism>